<keyword evidence="5 7" id="KW-0472">Membrane</keyword>
<dbReference type="InterPro" id="IPR025405">
    <property type="entry name" value="DUF4131"/>
</dbReference>
<evidence type="ECO:0000313" key="10">
    <source>
        <dbReference type="EMBL" id="SUU84846.1"/>
    </source>
</evidence>
<accession>A0A380W7J9</accession>
<gene>
    <name evidence="10" type="ORF">NCTC12722_02049</name>
</gene>
<dbReference type="PANTHER" id="PTHR30619">
    <property type="entry name" value="DNA INTERNALIZATION/COMPETENCE PROTEIN COMEC/REC2"/>
    <property type="match status" value="1"/>
</dbReference>
<evidence type="ECO:0000259" key="8">
    <source>
        <dbReference type="Pfam" id="PF03772"/>
    </source>
</evidence>
<dbReference type="PANTHER" id="PTHR30619:SF1">
    <property type="entry name" value="RECOMBINATION PROTEIN 2"/>
    <property type="match status" value="1"/>
</dbReference>
<evidence type="ECO:0000256" key="4">
    <source>
        <dbReference type="ARBA" id="ARBA00022989"/>
    </source>
</evidence>
<dbReference type="InterPro" id="IPR004477">
    <property type="entry name" value="ComEC_N"/>
</dbReference>
<comment type="subcellular location">
    <subcellularLocation>
        <location evidence="1">Cell membrane</location>
        <topology evidence="1">Multi-pass membrane protein</topology>
    </subcellularLocation>
</comment>
<feature type="transmembrane region" description="Helical" evidence="7">
    <location>
        <begin position="79"/>
        <end position="97"/>
    </location>
</feature>
<feature type="transmembrane region" description="Helical" evidence="7">
    <location>
        <begin position="102"/>
        <end position="119"/>
    </location>
</feature>
<evidence type="ECO:0000313" key="11">
    <source>
        <dbReference type="Proteomes" id="UP000254343"/>
    </source>
</evidence>
<feature type="transmembrane region" description="Helical" evidence="7">
    <location>
        <begin position="56"/>
        <end position="73"/>
    </location>
</feature>
<organism evidence="10 11">
    <name type="scientific">Afipia felis</name>
    <name type="common">Cat scratch disease bacillus</name>
    <dbReference type="NCBI Taxonomy" id="1035"/>
    <lineage>
        <taxon>Bacteria</taxon>
        <taxon>Pseudomonadati</taxon>
        <taxon>Pseudomonadota</taxon>
        <taxon>Alphaproteobacteria</taxon>
        <taxon>Hyphomicrobiales</taxon>
        <taxon>Nitrobacteraceae</taxon>
        <taxon>Afipia</taxon>
    </lineage>
</organism>
<feature type="domain" description="ComEC/Rec2-related protein" evidence="8">
    <location>
        <begin position="274"/>
        <end position="559"/>
    </location>
</feature>
<dbReference type="AlphaFoldDB" id="A0A380W7J9"/>
<dbReference type="NCBIfam" id="TIGR00360">
    <property type="entry name" value="ComEC_N-term"/>
    <property type="match status" value="1"/>
</dbReference>
<dbReference type="OrthoDB" id="9790149at2"/>
<keyword evidence="4 7" id="KW-1133">Transmembrane helix</keyword>
<feature type="transmembrane region" description="Helical" evidence="7">
    <location>
        <begin position="378"/>
        <end position="395"/>
    </location>
</feature>
<dbReference type="EMBL" id="UIGB01000001">
    <property type="protein sequence ID" value="SUU84846.1"/>
    <property type="molecule type" value="Genomic_DNA"/>
</dbReference>
<dbReference type="RefSeq" id="WP_002715671.1">
    <property type="nucleotide sequence ID" value="NZ_UFSI01000001.1"/>
</dbReference>
<keyword evidence="3 7" id="KW-0812">Transmembrane</keyword>
<feature type="transmembrane region" description="Helical" evidence="7">
    <location>
        <begin position="506"/>
        <end position="529"/>
    </location>
</feature>
<sequence length="760" mass="81186">MADGGWEQERSRAGRAIAWPPRETAVVPALSGRSLWRFLAESNLNWIRAEAGPGRLLPWIPVAFGIGIALYFTASREPIAAVVAPVAGMACMLALVMRRRPIFPMMALLAALLAGFATATLKTAYISHAVLLAPVSSAVIEGFIETHEERERTDRFVLRVAKLEARGTPQLERVRLSVRKGTAPAVGAYVALKARLLPPMRPLRPGSYDFARDMYFQGIGASGFVLGAIRTLDAPKQGGWRLRYAAWMQSLRDAVDARIRMVLSGDERAIATALLTGRRDAISTSNNDALFVSGLGHVLSISGYHMAVVAGVVFFAIRALLALSPALSTRFTIKKWAALAALIAALFYLLLSGAEVATQRSFYMTALVLVAVMADRRAITFRTLALAAMLVLLVAPEALVHPSFQMSFAATLGLVVLAQIGMPRWFGTNDDTRLGRFAAWGGRELVVLALASFVAGLATTPYAAFHFHRIAPYGVIANLAAMPVVSALVMPAGLLGIAAIPFGFDALFWHLMEVGIDWMIAVSQWVAALPGAFGRVHAFGIGPLIVMSGGIVVLGLLRSPLRWAGAGLIGCGVMWAAAATEPDILIARDASSVAVRGKDGHLRIMHTAKNAFLWREWLAADADPRVITDPGLARGVACDEAGCVVEGKEGDLIALARQPDALADDCTRAKVLITPYQVPSDCAAQVFHRDALRELGGVTLRKTVQGYSITASQTVGIDRPWSPAIPDVSTGPHGNNATGRKPSRQPVDATPPAAEQEAAD</sequence>
<feature type="transmembrane region" description="Helical" evidence="7">
    <location>
        <begin position="336"/>
        <end position="358"/>
    </location>
</feature>
<dbReference type="GO" id="GO:0005886">
    <property type="term" value="C:plasma membrane"/>
    <property type="evidence" value="ECO:0007669"/>
    <property type="project" value="UniProtKB-SubCell"/>
</dbReference>
<dbReference type="Proteomes" id="UP000254343">
    <property type="component" value="Unassembled WGS sequence"/>
</dbReference>
<dbReference type="Pfam" id="PF13567">
    <property type="entry name" value="DUF4131"/>
    <property type="match status" value="1"/>
</dbReference>
<evidence type="ECO:0000259" key="9">
    <source>
        <dbReference type="Pfam" id="PF13567"/>
    </source>
</evidence>
<feature type="transmembrane region" description="Helical" evidence="7">
    <location>
        <begin position="446"/>
        <end position="465"/>
    </location>
</feature>
<proteinExistence type="predicted"/>
<feature type="transmembrane region" description="Helical" evidence="7">
    <location>
        <begin position="536"/>
        <end position="557"/>
    </location>
</feature>
<feature type="transmembrane region" description="Helical" evidence="7">
    <location>
        <begin position="407"/>
        <end position="426"/>
    </location>
</feature>
<evidence type="ECO:0000256" key="6">
    <source>
        <dbReference type="SAM" id="MobiDB-lite"/>
    </source>
</evidence>
<feature type="domain" description="DUF4131" evidence="9">
    <location>
        <begin position="78"/>
        <end position="229"/>
    </location>
</feature>
<evidence type="ECO:0000256" key="3">
    <source>
        <dbReference type="ARBA" id="ARBA00022692"/>
    </source>
</evidence>
<evidence type="ECO:0000256" key="7">
    <source>
        <dbReference type="SAM" id="Phobius"/>
    </source>
</evidence>
<name>A0A380W7J9_AFIFE</name>
<dbReference type="InterPro" id="IPR052159">
    <property type="entry name" value="Competence_DNA_uptake"/>
</dbReference>
<dbReference type="Pfam" id="PF03772">
    <property type="entry name" value="Competence"/>
    <property type="match status" value="1"/>
</dbReference>
<keyword evidence="2" id="KW-1003">Cell membrane</keyword>
<feature type="region of interest" description="Disordered" evidence="6">
    <location>
        <begin position="718"/>
        <end position="760"/>
    </location>
</feature>
<feature type="transmembrane region" description="Helical" evidence="7">
    <location>
        <begin position="477"/>
        <end position="500"/>
    </location>
</feature>
<feature type="transmembrane region" description="Helical" evidence="7">
    <location>
        <begin position="304"/>
        <end position="324"/>
    </location>
</feature>
<evidence type="ECO:0000256" key="2">
    <source>
        <dbReference type="ARBA" id="ARBA00022475"/>
    </source>
</evidence>
<protein>
    <submittedName>
        <fullName evidence="10">ComEC family competence protein</fullName>
    </submittedName>
</protein>
<evidence type="ECO:0000256" key="1">
    <source>
        <dbReference type="ARBA" id="ARBA00004651"/>
    </source>
</evidence>
<evidence type="ECO:0000256" key="5">
    <source>
        <dbReference type="ARBA" id="ARBA00023136"/>
    </source>
</evidence>
<reference evidence="10 11" key="1">
    <citation type="submission" date="2018-06" db="EMBL/GenBank/DDBJ databases">
        <authorList>
            <consortium name="Pathogen Informatics"/>
            <person name="Doyle S."/>
        </authorList>
    </citation>
    <scope>NUCLEOTIDE SEQUENCE [LARGE SCALE GENOMIC DNA]</scope>
    <source>
        <strain evidence="10 11">NCTC12722</strain>
    </source>
</reference>